<evidence type="ECO:0000313" key="2">
    <source>
        <dbReference type="Proteomes" id="UP000320461"/>
    </source>
</evidence>
<keyword evidence="2" id="KW-1185">Reference proteome</keyword>
<protein>
    <submittedName>
        <fullName evidence="1">Uncharacterized protein</fullName>
    </submittedName>
</protein>
<proteinExistence type="predicted"/>
<gene>
    <name evidence="1" type="ORF">CGE01nite_29410</name>
</gene>
<dbReference type="AlphaFoldDB" id="A0A4Y3KRY2"/>
<accession>A0A4Y3KRY2</accession>
<dbReference type="RefSeq" id="WP_156186575.1">
    <property type="nucleotide sequence ID" value="NZ_BJLQ01000043.1"/>
</dbReference>
<dbReference type="EMBL" id="BJLQ01000043">
    <property type="protein sequence ID" value="GEA85690.1"/>
    <property type="molecule type" value="Genomic_DNA"/>
</dbReference>
<reference evidence="1 2" key="1">
    <citation type="submission" date="2019-06" db="EMBL/GenBank/DDBJ databases">
        <title>Whole genome shotgun sequence of Cellulomonas gelida NBRC 3748.</title>
        <authorList>
            <person name="Hosoyama A."/>
            <person name="Uohara A."/>
            <person name="Ohji S."/>
            <person name="Ichikawa N."/>
        </authorList>
    </citation>
    <scope>NUCLEOTIDE SEQUENCE [LARGE SCALE GENOMIC DNA]</scope>
    <source>
        <strain evidence="1 2">NBRC 3748</strain>
    </source>
</reference>
<evidence type="ECO:0000313" key="1">
    <source>
        <dbReference type="EMBL" id="GEA85690.1"/>
    </source>
</evidence>
<dbReference type="Proteomes" id="UP000320461">
    <property type="component" value="Unassembled WGS sequence"/>
</dbReference>
<organism evidence="1 2">
    <name type="scientific">Cellulomonas gelida</name>
    <dbReference type="NCBI Taxonomy" id="1712"/>
    <lineage>
        <taxon>Bacteria</taxon>
        <taxon>Bacillati</taxon>
        <taxon>Actinomycetota</taxon>
        <taxon>Actinomycetes</taxon>
        <taxon>Micrococcales</taxon>
        <taxon>Cellulomonadaceae</taxon>
        <taxon>Cellulomonas</taxon>
    </lineage>
</organism>
<sequence>MDQTGLPAEPSQSPATSSTFRLRVQAWTEMAAASGTVTALPTQRERAAA</sequence>
<name>A0A4Y3KRY2_9CELL</name>
<comment type="caution">
    <text evidence="1">The sequence shown here is derived from an EMBL/GenBank/DDBJ whole genome shotgun (WGS) entry which is preliminary data.</text>
</comment>